<dbReference type="InterPro" id="IPR013320">
    <property type="entry name" value="ConA-like_dom_sf"/>
</dbReference>
<evidence type="ECO:0000313" key="5">
    <source>
        <dbReference type="Proteomes" id="UP000606600"/>
    </source>
</evidence>
<dbReference type="GO" id="GO:0016787">
    <property type="term" value="F:hydrolase activity"/>
    <property type="evidence" value="ECO:0007669"/>
    <property type="project" value="UniProtKB-KW"/>
</dbReference>
<comment type="similarity">
    <text evidence="1">Belongs to the glycosyl hydrolase 16 family.</text>
</comment>
<keyword evidence="2" id="KW-0732">Signal</keyword>
<organism evidence="4 5">
    <name type="scientific">Mucilaginibacter pankratovii</name>
    <dbReference type="NCBI Taxonomy" id="2772110"/>
    <lineage>
        <taxon>Bacteria</taxon>
        <taxon>Pseudomonadati</taxon>
        <taxon>Bacteroidota</taxon>
        <taxon>Sphingobacteriia</taxon>
        <taxon>Sphingobacteriales</taxon>
        <taxon>Sphingobacteriaceae</taxon>
        <taxon>Mucilaginibacter</taxon>
    </lineage>
</organism>
<dbReference type="Pfam" id="PF00722">
    <property type="entry name" value="Glyco_hydro_16"/>
    <property type="match status" value="1"/>
</dbReference>
<dbReference type="PROSITE" id="PS51762">
    <property type="entry name" value="GH16_2"/>
    <property type="match status" value="1"/>
</dbReference>
<protein>
    <submittedName>
        <fullName evidence="4">Glycoside hydrolase family 16 protein</fullName>
    </submittedName>
</protein>
<reference evidence="4 5" key="1">
    <citation type="submission" date="2020-09" db="EMBL/GenBank/DDBJ databases">
        <title>Novel species of Mucilaginibacter isolated from a glacier on the Tibetan Plateau.</title>
        <authorList>
            <person name="Liu Q."/>
            <person name="Xin Y.-H."/>
        </authorList>
    </citation>
    <scope>NUCLEOTIDE SEQUENCE [LARGE SCALE GENOMIC DNA]</scope>
    <source>
        <strain evidence="4 5">ZT4R22</strain>
    </source>
</reference>
<feature type="domain" description="GH16" evidence="3">
    <location>
        <begin position="48"/>
        <end position="266"/>
    </location>
</feature>
<evidence type="ECO:0000259" key="3">
    <source>
        <dbReference type="PROSITE" id="PS51762"/>
    </source>
</evidence>
<gene>
    <name evidence="4" type="ORF">IDJ77_15550</name>
</gene>
<dbReference type="CDD" id="cd00413">
    <property type="entry name" value="Glyco_hydrolase_16"/>
    <property type="match status" value="1"/>
</dbReference>
<evidence type="ECO:0000256" key="1">
    <source>
        <dbReference type="ARBA" id="ARBA00006865"/>
    </source>
</evidence>
<name>A0ABR7WSG1_9SPHI</name>
<feature type="signal peptide" evidence="2">
    <location>
        <begin position="1"/>
        <end position="21"/>
    </location>
</feature>
<evidence type="ECO:0000256" key="2">
    <source>
        <dbReference type="SAM" id="SignalP"/>
    </source>
</evidence>
<dbReference type="EMBL" id="JACWMY010000007">
    <property type="protein sequence ID" value="MBD1365230.1"/>
    <property type="molecule type" value="Genomic_DNA"/>
</dbReference>
<dbReference type="SUPFAM" id="SSF49899">
    <property type="entry name" value="Concanavalin A-like lectins/glucanases"/>
    <property type="match status" value="1"/>
</dbReference>
<comment type="caution">
    <text evidence="4">The sequence shown here is derived from an EMBL/GenBank/DDBJ whole genome shotgun (WGS) entry which is preliminary data.</text>
</comment>
<evidence type="ECO:0000313" key="4">
    <source>
        <dbReference type="EMBL" id="MBD1365230.1"/>
    </source>
</evidence>
<dbReference type="RefSeq" id="WP_191189886.1">
    <property type="nucleotide sequence ID" value="NZ_JACWMY010000007.1"/>
</dbReference>
<proteinExistence type="inferred from homology"/>
<keyword evidence="5" id="KW-1185">Reference proteome</keyword>
<dbReference type="InterPro" id="IPR000757">
    <property type="entry name" value="Beta-glucanase-like"/>
</dbReference>
<dbReference type="Proteomes" id="UP000606600">
    <property type="component" value="Unassembled WGS sequence"/>
</dbReference>
<sequence>MKRISLVLLAALLFAACQKEKATVAPATSAVPEGETATTAKPNLKTNAIISWSGYTWNVKAPAGTAGPGPNYWTGNNVWVDANGWLHLKISKNPSNNHWECAEISSQQSFGYGTYQWQIDGPIATLDKNIVLGLFDYSGIDGRDEIDIEFARWGNSAWPNLNYTIFPKVGDAPAPASYSQEFSTPGGTYTTHRFKRTSTSVVFKSLYGFQSGDTNLFLTKTFTSPGTSISTKSMPVLLNLWCYNGLAPSNGQSVEVVIHNFKFTAL</sequence>
<dbReference type="Gene3D" id="2.60.120.200">
    <property type="match status" value="1"/>
</dbReference>
<dbReference type="PROSITE" id="PS51257">
    <property type="entry name" value="PROKAR_LIPOPROTEIN"/>
    <property type="match status" value="1"/>
</dbReference>
<keyword evidence="4" id="KW-0378">Hydrolase</keyword>
<accession>A0ABR7WSG1</accession>
<feature type="chain" id="PRO_5046147230" evidence="2">
    <location>
        <begin position="22"/>
        <end position="266"/>
    </location>
</feature>